<name>A0AAU7B8N1_PYRAP</name>
<dbReference type="Gene3D" id="3.40.50.11210">
    <property type="entry name" value="Rap/Ran-GAP"/>
    <property type="match status" value="1"/>
</dbReference>
<dbReference type="GO" id="GO:0046627">
    <property type="term" value="P:negative regulation of insulin receptor signaling pathway"/>
    <property type="evidence" value="ECO:0007669"/>
    <property type="project" value="TreeGrafter"/>
</dbReference>
<proteinExistence type="evidence at transcript level"/>
<dbReference type="PANTHER" id="PTHR10063">
    <property type="entry name" value="TUBERIN"/>
    <property type="match status" value="1"/>
</dbReference>
<feature type="domain" description="Rap-GAP" evidence="3">
    <location>
        <begin position="1369"/>
        <end position="1597"/>
    </location>
</feature>
<feature type="region of interest" description="Disordered" evidence="2">
    <location>
        <begin position="1187"/>
        <end position="1221"/>
    </location>
</feature>
<dbReference type="GO" id="GO:0051056">
    <property type="term" value="P:regulation of small GTPase mediated signal transduction"/>
    <property type="evidence" value="ECO:0007669"/>
    <property type="project" value="InterPro"/>
</dbReference>
<dbReference type="Pfam" id="PF03542">
    <property type="entry name" value="Tuberin"/>
    <property type="match status" value="1"/>
</dbReference>
<dbReference type="Pfam" id="PF02145">
    <property type="entry name" value="Rap_GAP"/>
    <property type="match status" value="1"/>
</dbReference>
<dbReference type="PROSITE" id="PS50085">
    <property type="entry name" value="RAPGAP"/>
    <property type="match status" value="1"/>
</dbReference>
<dbReference type="InterPro" id="IPR035974">
    <property type="entry name" value="Rap/Ran-GAP_sf"/>
</dbReference>
<dbReference type="PRINTS" id="PR01431">
    <property type="entry name" value="TUBERIN"/>
</dbReference>
<evidence type="ECO:0000313" key="4">
    <source>
        <dbReference type="EMBL" id="XBC28248.1"/>
    </source>
</evidence>
<dbReference type="GO" id="GO:0032007">
    <property type="term" value="P:negative regulation of TOR signaling"/>
    <property type="evidence" value="ECO:0007669"/>
    <property type="project" value="InterPro"/>
</dbReference>
<feature type="compositionally biased region" description="Basic and acidic residues" evidence="2">
    <location>
        <begin position="1068"/>
        <end position="1081"/>
    </location>
</feature>
<feature type="compositionally biased region" description="Basic and acidic residues" evidence="2">
    <location>
        <begin position="933"/>
        <end position="944"/>
    </location>
</feature>
<dbReference type="InterPro" id="IPR027107">
    <property type="entry name" value="Tuberin/Ral-act_asu"/>
</dbReference>
<dbReference type="InterPro" id="IPR024584">
    <property type="entry name" value="Tuberin_N"/>
</dbReference>
<dbReference type="GO" id="GO:0030178">
    <property type="term" value="P:negative regulation of Wnt signaling pathway"/>
    <property type="evidence" value="ECO:0007669"/>
    <property type="project" value="TreeGrafter"/>
</dbReference>
<dbReference type="GO" id="GO:0033596">
    <property type="term" value="C:TSC1-TSC2 complex"/>
    <property type="evidence" value="ECO:0007669"/>
    <property type="project" value="InterPro"/>
</dbReference>
<dbReference type="GO" id="GO:0051726">
    <property type="term" value="P:regulation of cell cycle"/>
    <property type="evidence" value="ECO:0007669"/>
    <property type="project" value="TreeGrafter"/>
</dbReference>
<dbReference type="EMBL" id="PP813835">
    <property type="protein sequence ID" value="XBC28248.1"/>
    <property type="molecule type" value="mRNA"/>
</dbReference>
<dbReference type="Pfam" id="PF11864">
    <property type="entry name" value="DUF3384"/>
    <property type="match status" value="1"/>
</dbReference>
<dbReference type="InterPro" id="IPR016024">
    <property type="entry name" value="ARM-type_fold"/>
</dbReference>
<feature type="compositionally biased region" description="Low complexity" evidence="2">
    <location>
        <begin position="1196"/>
        <end position="1208"/>
    </location>
</feature>
<evidence type="ECO:0000259" key="3">
    <source>
        <dbReference type="PROSITE" id="PS50085"/>
    </source>
</evidence>
<reference evidence="4" key="1">
    <citation type="submission" date="2024-05" db="EMBL/GenBank/DDBJ databases">
        <authorList>
            <person name="Zhang J.-L."/>
            <person name="Xu H.-J."/>
        </authorList>
    </citation>
    <scope>NUCLEOTIDE SEQUENCE</scope>
</reference>
<dbReference type="GO" id="GO:0051898">
    <property type="term" value="P:negative regulation of phosphatidylinositol 3-kinase/protein kinase B signal transduction"/>
    <property type="evidence" value="ECO:0007669"/>
    <property type="project" value="TreeGrafter"/>
</dbReference>
<accession>A0AAU7B8N1</accession>
<protein>
    <submittedName>
        <fullName evidence="4">Tuberin</fullName>
    </submittedName>
</protein>
<evidence type="ECO:0000256" key="2">
    <source>
        <dbReference type="SAM" id="MobiDB-lite"/>
    </source>
</evidence>
<feature type="compositionally biased region" description="Low complexity" evidence="2">
    <location>
        <begin position="1268"/>
        <end position="1279"/>
    </location>
</feature>
<evidence type="ECO:0000256" key="1">
    <source>
        <dbReference type="ARBA" id="ARBA00022468"/>
    </source>
</evidence>
<feature type="region of interest" description="Disordered" evidence="2">
    <location>
        <begin position="1040"/>
        <end position="1084"/>
    </location>
</feature>
<sequence length="1622" mass="184013">MSTKEKEVKTLDKLKQFFRFNKSAIGNIKREEDFSLSVDLEKELSSESPITIRIKVIAELLQTVLNNKLEENAPAKLWCLLEDLFSPEVPQDIRHLVFAFFRALIQGQYERIGMMRLQFFRLVANHSVPGDIVPRLEIFQTLTDSGKDILYMEENVGRFLLEWMPDIISVGKELDFLCILITCIKYNASYFDEYVISGIVQNTCLLCCRSKEEQVVVKCLEVLDTIVCYTSLPSESLLTFIPTLCKTVNIELYCQNSWKIMRNLLGTHLGHSSLKTMCDILKSDKSLSDPGLLRGAIFYINMALWGNKVIINLICTPAAVLDAYLAAVRCNHNIVMYEIILGIQRLVNKQGKYLLDPIWTIALEIIKQISIHIDGRGPSSWGNQVGVHLHETLDDIEQLIENSSFNGRARMVFDIIERCSNTRSETSVEKLIAYIAKSINPSHSRWLEKLDNLMLRFFDQDERPVIRRKVLKILASCIQSYRHIYECELTRIALNHLNDISKEPNLSIRIVATQILVELFINSEPLRSLEVLEILEKVLGRPYTKDEKILSEEDAEDIKTAAHGLVNGFTKAMYQSNPAPALKAFEMIVRHLDSHYTCPSLLAHVTTVRYIMLECLLKVRSNTDYRIGFVGQKRYSMSLFVGNPKLKDPSKQGNISNCIDISQAICMILTALRFETDWKVMLLLLQEFPKMLKSSPLFIQEDGSFDFDVIASTVTALVSETALNLPERLTNTPPKFTKSDFHSYVFPVVTSLIPYHTRLESALQQKIIKTLESGLAIRSARQCVFALTLCVLEMQDTMVKLLPEVLLNLSKISATIHIAIPILEFLSTLTQIPKVFVNFVGDQYMAVFAISLPYTNPFKYNHYTVSLAHHVIAAWFLKCRLPFRKDFVKFILNGLKTNIILCFEDLHLGARSGELVNEDSSNRKRSSSLTEQGSRKRDTRPSVSRFDLKPQMDESLVNFHKELTETCMDLMAMYTFSTCSPVPQRNSAAEKVFNGGQSMTWLVGNKLVTVTTSGCTLKALKHGFCDRCYHECRIRPSRLTRRDETKGTGKMSGNMESNYPSTSVPTTPEKEKPPSTFEHNRSPSNLGFGKPERQICACWCKAWAEILIKRATGSISWTMRLSNELHPLQCPKDFASSDICAYSLPLLSSASFEDQVPLRSNRVASEPVSIPCSPIRKNAYEFGEDSSVFGEEGSGRSRNPVRRSNSSPEMSSNWKNPLLGPEPTEFDYLENKKKQTYSKDIRSNWEAIPEEMGTTPPTSEALLLATCDNPDSKSPPSTSKDYDPSGLPPLGFKRDRGHTISVMSPARKPERSASYDPRPRSPKPREAIPTRSGVNPAFAFLQLYHSPYFGFAHEKPLLISNVPSVQSTLKNLDWIPPYEVHKIGVLYVGPGQENSEADILRNEYGSVRYIRFLERLGTLINLPQADRQQVFLGGLETNGNDGKYAYIWQDDVMQVIFHVATLMPNSPNDPKGNRKKAHIGNNYVTIVYNDSGEEYNFQTVRAQFNYAVVVVEPLDLATNQVIVKAREELHPHICHTEYKVVSDESVAILARQLAVHSNLASVISCQLNTVTMEPYASNWLERLRHIKRIRTKLQQEQNTGEENKQPKFSSRRLLIDDFTEYS</sequence>
<dbReference type="SUPFAM" id="SSF48371">
    <property type="entry name" value="ARM repeat"/>
    <property type="match status" value="1"/>
</dbReference>
<keyword evidence="1" id="KW-0343">GTPase activation</keyword>
<dbReference type="InterPro" id="IPR018515">
    <property type="entry name" value="Tuberin-type_domain"/>
</dbReference>
<dbReference type="FunFam" id="3.40.50.11210:FF:000007">
    <property type="entry name" value="Tuberous sclerosis 2"/>
    <property type="match status" value="1"/>
</dbReference>
<dbReference type="InterPro" id="IPR000331">
    <property type="entry name" value="Rap/Ran_GAP_dom"/>
</dbReference>
<organism evidence="4">
    <name type="scientific">Pyrrhocoris apterus</name>
    <name type="common">Sap sucking bug</name>
    <name type="synonym">Cimex apterus</name>
    <dbReference type="NCBI Taxonomy" id="37000"/>
    <lineage>
        <taxon>Eukaryota</taxon>
        <taxon>Metazoa</taxon>
        <taxon>Ecdysozoa</taxon>
        <taxon>Arthropoda</taxon>
        <taxon>Hexapoda</taxon>
        <taxon>Insecta</taxon>
        <taxon>Pterygota</taxon>
        <taxon>Neoptera</taxon>
        <taxon>Paraneoptera</taxon>
        <taxon>Hemiptera</taxon>
        <taxon>Heteroptera</taxon>
        <taxon>Panheteroptera</taxon>
        <taxon>Pentatomomorpha</taxon>
        <taxon>Pyrrhocoroidea</taxon>
        <taxon>Pyrrhocoridae</taxon>
        <taxon>Pyrrhocoris</taxon>
    </lineage>
</organism>
<feature type="region of interest" description="Disordered" evidence="2">
    <location>
        <begin position="917"/>
        <end position="944"/>
    </location>
</feature>
<feature type="region of interest" description="Disordered" evidence="2">
    <location>
        <begin position="1265"/>
        <end position="1331"/>
    </location>
</feature>
<dbReference type="PANTHER" id="PTHR10063:SF0">
    <property type="entry name" value="TUBERIN"/>
    <property type="match status" value="1"/>
</dbReference>
<dbReference type="InterPro" id="IPR003913">
    <property type="entry name" value="Tuberin"/>
</dbReference>
<dbReference type="GO" id="GO:0005096">
    <property type="term" value="F:GTPase activator activity"/>
    <property type="evidence" value="ECO:0007669"/>
    <property type="project" value="UniProtKB-KW"/>
</dbReference>
<dbReference type="SUPFAM" id="SSF111347">
    <property type="entry name" value="Rap/Ran-GAP"/>
    <property type="match status" value="1"/>
</dbReference>
<dbReference type="GO" id="GO:0005634">
    <property type="term" value="C:nucleus"/>
    <property type="evidence" value="ECO:0007669"/>
    <property type="project" value="InterPro"/>
</dbReference>
<feature type="compositionally biased region" description="Basic and acidic residues" evidence="2">
    <location>
        <begin position="1307"/>
        <end position="1328"/>
    </location>
</feature>